<dbReference type="EMBL" id="CAJVPT010004104">
    <property type="protein sequence ID" value="CAG8504074.1"/>
    <property type="molecule type" value="Genomic_DNA"/>
</dbReference>
<gene>
    <name evidence="1" type="ORF">ACOLOM_LOCUS2927</name>
</gene>
<keyword evidence="2" id="KW-1185">Reference proteome</keyword>
<reference evidence="1" key="1">
    <citation type="submission" date="2021-06" db="EMBL/GenBank/DDBJ databases">
        <authorList>
            <person name="Kallberg Y."/>
            <person name="Tangrot J."/>
            <person name="Rosling A."/>
        </authorList>
    </citation>
    <scope>NUCLEOTIDE SEQUENCE</scope>
    <source>
        <strain evidence="1">CL356</strain>
    </source>
</reference>
<name>A0ACA9L0L1_9GLOM</name>
<dbReference type="Proteomes" id="UP000789525">
    <property type="component" value="Unassembled WGS sequence"/>
</dbReference>
<accession>A0ACA9L0L1</accession>
<sequence>MSFGSELKDQFSTVNQFVSGGIQFLNEVREFIKERAQIEKEYAGKIEALARKYLLKKEKKEVSMSVGSANSLSERDFNNAKSEPSTFVKAWTTLLEETENIARERSKFSESLSTNLTEQIKAVATKKEEIRKKHASFHQQLTSDRDKAKSRYDEACVETQASQQKQERAPDERLLEKLRKQASENAIDMNNNKNSYILSIRIANKHKSKYQNADVPALLDQLQELNESKTTALKRIWNEYVDLDQSMLNDSKLHLEMMSEAIRNIDVRIDSRIFLTYNKKKWNEAPDFKFESSLAFKEDDEMVDSGNTRVFLSNKLLKSKQKLPELISEIELKRKEIDGLESLKYAYENNPKHGDPDDVTDKLHEAIRKFTILENTLTTYQTEVDNIVEFIGECGYNCHVKCEMKVPPNCTKMRGSIKRGTMYDAAGEISPRGTRFGNNNHRSGRSSSPVHSSSTNDQEVVDETWSATVLYDHVADSSSELSVSSGDIITVIEQDGNAISHNQYDGSGWVMATYNGRSGLVPATYIEYISSGDYVRVLYDYDAQSPEELTIKEGDVIEVTDRDVGNGWWEGTLNGVRGQFPASYVTPAE</sequence>
<evidence type="ECO:0000313" key="1">
    <source>
        <dbReference type="EMBL" id="CAG8504074.1"/>
    </source>
</evidence>
<comment type="caution">
    <text evidence="1">The sequence shown here is derived from an EMBL/GenBank/DDBJ whole genome shotgun (WGS) entry which is preliminary data.</text>
</comment>
<organism evidence="1 2">
    <name type="scientific">Acaulospora colombiana</name>
    <dbReference type="NCBI Taxonomy" id="27376"/>
    <lineage>
        <taxon>Eukaryota</taxon>
        <taxon>Fungi</taxon>
        <taxon>Fungi incertae sedis</taxon>
        <taxon>Mucoromycota</taxon>
        <taxon>Glomeromycotina</taxon>
        <taxon>Glomeromycetes</taxon>
        <taxon>Diversisporales</taxon>
        <taxon>Acaulosporaceae</taxon>
        <taxon>Acaulospora</taxon>
    </lineage>
</organism>
<evidence type="ECO:0000313" key="2">
    <source>
        <dbReference type="Proteomes" id="UP000789525"/>
    </source>
</evidence>
<protein>
    <submittedName>
        <fullName evidence="1">11876_t:CDS:1</fullName>
    </submittedName>
</protein>
<proteinExistence type="predicted"/>